<keyword evidence="3" id="KW-0997">Cell inner membrane</keyword>
<dbReference type="Proteomes" id="UP000063434">
    <property type="component" value="Unassembled WGS sequence"/>
</dbReference>
<dbReference type="RefSeq" id="WP_056788261.1">
    <property type="nucleotide sequence ID" value="NZ_LCYC01000041.1"/>
</dbReference>
<evidence type="ECO:0000256" key="6">
    <source>
        <dbReference type="ARBA" id="ARBA00052719"/>
    </source>
</evidence>
<name>A0A120FZ69_PSEFL</name>
<comment type="similarity">
    <text evidence="2">Belongs to the glycosyltransferase 2 family.</text>
</comment>
<comment type="function">
    <text evidence="7">Rhamnosyltransferase involved in the biosynthesis of the repeat unit of the lipopolysaccharide (LPS) O-antigen region. Catalyzes the addition of a rhamnose to the galactosyl-undecaprenyl diphosphate intermediate.</text>
</comment>
<evidence type="ECO:0000256" key="2">
    <source>
        <dbReference type="ARBA" id="ARBA00006739"/>
    </source>
</evidence>
<comment type="catalytic activity">
    <reaction evidence="6">
        <text>alpha-D-galactosyl-di-trans,octa-cis-undecaprenyl diphosphate + dTDP-beta-L-rhamnose = alpha-L-rhamnosyl-(1-&gt;3)-alpha-D-galactosyl-1-diphospho-di-trans,octa-cis-undecaprenol + dTDP + H(+)</text>
        <dbReference type="Rhea" id="RHEA:66952"/>
        <dbReference type="ChEBI" id="CHEBI:15378"/>
        <dbReference type="ChEBI" id="CHEBI:57510"/>
        <dbReference type="ChEBI" id="CHEBI:58369"/>
        <dbReference type="ChEBI" id="CHEBI:138733"/>
        <dbReference type="ChEBI" id="CHEBI:167467"/>
        <dbReference type="EC" id="2.4.1.377"/>
    </reaction>
    <physiologicalReaction direction="left-to-right" evidence="6">
        <dbReference type="Rhea" id="RHEA:66953"/>
    </physiologicalReaction>
</comment>
<proteinExistence type="inferred from homology"/>
<dbReference type="GO" id="GO:0044010">
    <property type="term" value="P:single-species biofilm formation"/>
    <property type="evidence" value="ECO:0007669"/>
    <property type="project" value="TreeGrafter"/>
</dbReference>
<keyword evidence="3" id="KW-0472">Membrane</keyword>
<dbReference type="FunFam" id="3.90.550.10:FF:000151">
    <property type="entry name" value="O antigen biosynthesis rhamnosyltransferase"/>
    <property type="match status" value="1"/>
</dbReference>
<reference evidence="11 12" key="1">
    <citation type="submission" date="2015-05" db="EMBL/GenBank/DDBJ databases">
        <title>A genomic and transcriptomic approach to investigate the blue pigment phenotype in Pseudomonas fluorescens.</title>
        <authorList>
            <person name="Andreani N.A."/>
            <person name="Cardazzo B."/>
        </authorList>
    </citation>
    <scope>NUCLEOTIDE SEQUENCE [LARGE SCALE GENOMIC DNA]</scope>
    <source>
        <strain evidence="11 12">Ps_40</strain>
    </source>
</reference>
<evidence type="ECO:0000256" key="8">
    <source>
        <dbReference type="ARBA" id="ARBA00066904"/>
    </source>
</evidence>
<dbReference type="AlphaFoldDB" id="A0A120FZ69"/>
<dbReference type="GO" id="GO:0009103">
    <property type="term" value="P:lipopolysaccharide biosynthetic process"/>
    <property type="evidence" value="ECO:0007669"/>
    <property type="project" value="UniProtKB-KW"/>
</dbReference>
<sequence length="303" mass="33825">MRTSLIIPTRNAASHLDRLLPALRMQTLQPDEMLVVDSASSDNTVARFREFGARVEVIDARDFNHGGTRRWASEQVGGDALIVMTQDAIPANAETFANLISELQLEPLNGVAYGRQLPHPGAGVLGAQSRHFNYPAASRTKRLDDAAQLGIKTCFSSDSFSVYRRSALSAVGGFPQDVIGSEDAYVAARMLLAGYQVRYAASAQVYHSHDYRLLEEFRRYFDIGVFYGREPWIRQAFGDAGGEGKRYVLAELHALREANALYRAPEVVVRSAFKLLGYRLGHLERHLPNALKRRLGMFSTYWT</sequence>
<evidence type="ECO:0000256" key="9">
    <source>
        <dbReference type="ARBA" id="ARBA00082087"/>
    </source>
</evidence>
<dbReference type="PANTHER" id="PTHR43685">
    <property type="entry name" value="GLYCOSYLTRANSFERASE"/>
    <property type="match status" value="1"/>
</dbReference>
<dbReference type="EMBL" id="LCYC01000041">
    <property type="protein sequence ID" value="KWV74203.1"/>
    <property type="molecule type" value="Genomic_DNA"/>
</dbReference>
<feature type="domain" description="Glycosyltransferase 2-like" evidence="10">
    <location>
        <begin position="4"/>
        <end position="170"/>
    </location>
</feature>
<dbReference type="InterPro" id="IPR001173">
    <property type="entry name" value="Glyco_trans_2-like"/>
</dbReference>
<evidence type="ECO:0000313" key="11">
    <source>
        <dbReference type="EMBL" id="KWV74203.1"/>
    </source>
</evidence>
<evidence type="ECO:0000313" key="12">
    <source>
        <dbReference type="Proteomes" id="UP000063434"/>
    </source>
</evidence>
<evidence type="ECO:0000259" key="10">
    <source>
        <dbReference type="Pfam" id="PF00535"/>
    </source>
</evidence>
<dbReference type="InterPro" id="IPR050834">
    <property type="entry name" value="Glycosyltransf_2"/>
</dbReference>
<dbReference type="SUPFAM" id="SSF53448">
    <property type="entry name" value="Nucleotide-diphospho-sugar transferases"/>
    <property type="match status" value="1"/>
</dbReference>
<evidence type="ECO:0000256" key="1">
    <source>
        <dbReference type="ARBA" id="ARBA00005125"/>
    </source>
</evidence>
<comment type="caution">
    <text evidence="11">The sequence shown here is derived from an EMBL/GenBank/DDBJ whole genome shotgun (WGS) entry which is preliminary data.</text>
</comment>
<organism evidence="11 12">
    <name type="scientific">Pseudomonas fluorescens</name>
    <dbReference type="NCBI Taxonomy" id="294"/>
    <lineage>
        <taxon>Bacteria</taxon>
        <taxon>Pseudomonadati</taxon>
        <taxon>Pseudomonadota</taxon>
        <taxon>Gammaproteobacteria</taxon>
        <taxon>Pseudomonadales</taxon>
        <taxon>Pseudomonadaceae</taxon>
        <taxon>Pseudomonas</taxon>
    </lineage>
</organism>
<keyword evidence="4 11" id="KW-0808">Transferase</keyword>
<dbReference type="Pfam" id="PF00535">
    <property type="entry name" value="Glycos_transf_2"/>
    <property type="match status" value="1"/>
</dbReference>
<keyword evidence="5" id="KW-0448">Lipopolysaccharide biosynthesis</keyword>
<protein>
    <recommendedName>
        <fullName evidence="9">dTDP-Rha:alpha-D-Gal-diphosphoundecaprenol alpha-1,3-rhamnosyltransferase</fullName>
        <ecNumber evidence="8">2.4.1.377</ecNumber>
    </recommendedName>
    <alternativeName>
        <fullName evidence="9">dTDP-Rha:alpha-D-Gal-diphosphoundecaprenol alpha-1,3-rhamnosyltransferase</fullName>
    </alternativeName>
</protein>
<keyword evidence="3" id="KW-1003">Cell membrane</keyword>
<dbReference type="PATRIC" id="fig|294.195.peg.3331"/>
<evidence type="ECO:0000256" key="5">
    <source>
        <dbReference type="ARBA" id="ARBA00022985"/>
    </source>
</evidence>
<dbReference type="GO" id="GO:0016740">
    <property type="term" value="F:transferase activity"/>
    <property type="evidence" value="ECO:0007669"/>
    <property type="project" value="UniProtKB-KW"/>
</dbReference>
<accession>A0A120FZ69</accession>
<evidence type="ECO:0000256" key="3">
    <source>
        <dbReference type="ARBA" id="ARBA00022519"/>
    </source>
</evidence>
<dbReference type="EC" id="2.4.1.377" evidence="8"/>
<evidence type="ECO:0000256" key="4">
    <source>
        <dbReference type="ARBA" id="ARBA00022679"/>
    </source>
</evidence>
<dbReference type="InterPro" id="IPR029044">
    <property type="entry name" value="Nucleotide-diphossugar_trans"/>
</dbReference>
<evidence type="ECO:0000256" key="7">
    <source>
        <dbReference type="ARBA" id="ARBA00058332"/>
    </source>
</evidence>
<gene>
    <name evidence="11" type="ORF">PFL603g_03117</name>
</gene>
<comment type="pathway">
    <text evidence="1">Bacterial outer membrane biogenesis; LPS O-antigen biosynthesis.</text>
</comment>
<dbReference type="PANTHER" id="PTHR43685:SF13">
    <property type="entry name" value="O ANTIGEN BIOSYNTHESIS RHAMNOSYLTRANSFERASE RFBN"/>
    <property type="match status" value="1"/>
</dbReference>
<dbReference type="Gene3D" id="3.90.550.10">
    <property type="entry name" value="Spore Coat Polysaccharide Biosynthesis Protein SpsA, Chain A"/>
    <property type="match status" value="1"/>
</dbReference>